<evidence type="ECO:0000313" key="3">
    <source>
        <dbReference type="Proteomes" id="UP000639516"/>
    </source>
</evidence>
<proteinExistence type="predicted"/>
<dbReference type="Pfam" id="PF06114">
    <property type="entry name" value="Peptidase_M78"/>
    <property type="match status" value="1"/>
</dbReference>
<dbReference type="PANTHER" id="PTHR43236:SF1">
    <property type="entry name" value="BLL7220 PROTEIN"/>
    <property type="match status" value="1"/>
</dbReference>
<name>A0ABR7UEK6_9BRAD</name>
<dbReference type="InterPro" id="IPR010359">
    <property type="entry name" value="IrrE_HExxH"/>
</dbReference>
<reference evidence="2 3" key="1">
    <citation type="journal article" date="2020" name="Arch. Microbiol.">
        <title>Bradyrhizobium campsiandrae sp. nov., a nitrogen-fixing bacterial strain isolated from a native leguminous tree from the Amazon adapted to flooded conditions.</title>
        <authorList>
            <person name="Cabral Michel D."/>
            <person name="Martins da Costa E."/>
            <person name="Azarias Guimaraes A."/>
            <person name="Soares de Carvalho T."/>
            <person name="Santos de Castro Caputo P."/>
            <person name="Willems A."/>
            <person name="de Souza Moreira F.M."/>
        </authorList>
    </citation>
    <scope>NUCLEOTIDE SEQUENCE [LARGE SCALE GENOMIC DNA]</scope>
    <source>
        <strain evidence="3">INPA 384B</strain>
    </source>
</reference>
<gene>
    <name evidence="2" type="ORF">HA482_27555</name>
</gene>
<evidence type="ECO:0000313" key="2">
    <source>
        <dbReference type="EMBL" id="MBC9981974.1"/>
    </source>
</evidence>
<keyword evidence="3" id="KW-1185">Reference proteome</keyword>
<sequence length="298" mass="33145">MRTTKLSFDRRALATEAMQAATATRARAKLDQTGPICIYGLCETLGVVVRFNNINMEGMYQRGVPARIHLSARRPLPRRAYNCAHELGHHVFGHGSSIDELREDAKARPWENPKEFLADTFAGFALMPIIGLRRAFAVRRWTPETATPWQIFTIACEFGVGYGTLLTHLSAGLNMLSHRRAEALQRVTPKALRADILGKTTSDPLIVADCHRTAPTLDAEVNTLLLLPPGAEIAGDGLVFERDLAVGRLFRAAKAGIFQVRAGDWAVFVRIAPVQKDEPWYGYIGLAQYRHLEEDLDE</sequence>
<dbReference type="EMBL" id="JAATTO010000044">
    <property type="protein sequence ID" value="MBC9981974.1"/>
    <property type="molecule type" value="Genomic_DNA"/>
</dbReference>
<organism evidence="2 3">
    <name type="scientific">Bradyrhizobium campsiandrae</name>
    <dbReference type="NCBI Taxonomy" id="1729892"/>
    <lineage>
        <taxon>Bacteria</taxon>
        <taxon>Pseudomonadati</taxon>
        <taxon>Pseudomonadota</taxon>
        <taxon>Alphaproteobacteria</taxon>
        <taxon>Hyphomicrobiales</taxon>
        <taxon>Nitrobacteraceae</taxon>
        <taxon>Bradyrhizobium</taxon>
    </lineage>
</organism>
<comment type="caution">
    <text evidence="2">The sequence shown here is derived from an EMBL/GenBank/DDBJ whole genome shotgun (WGS) entry which is preliminary data.</text>
</comment>
<dbReference type="PANTHER" id="PTHR43236">
    <property type="entry name" value="ANTITOXIN HIGA1"/>
    <property type="match status" value="1"/>
</dbReference>
<evidence type="ECO:0000259" key="1">
    <source>
        <dbReference type="Pfam" id="PF06114"/>
    </source>
</evidence>
<dbReference type="Gene3D" id="1.10.10.2910">
    <property type="match status" value="1"/>
</dbReference>
<feature type="domain" description="IrrE N-terminal-like" evidence="1">
    <location>
        <begin position="42"/>
        <end position="168"/>
    </location>
</feature>
<accession>A0ABR7UEK6</accession>
<protein>
    <submittedName>
        <fullName evidence="2">ImmA/IrrE family metallo-endopeptidase</fullName>
    </submittedName>
</protein>
<dbReference type="InterPro" id="IPR052345">
    <property type="entry name" value="Rad_response_metalloprotease"/>
</dbReference>
<dbReference type="Proteomes" id="UP000639516">
    <property type="component" value="Unassembled WGS sequence"/>
</dbReference>